<dbReference type="AlphaFoldDB" id="A0AAW9QYE1"/>
<protein>
    <submittedName>
        <fullName evidence="1">Uncharacterized protein</fullName>
    </submittedName>
</protein>
<accession>A0AAW9QYE1</accession>
<dbReference type="Proteomes" id="UP001328733">
    <property type="component" value="Unassembled WGS sequence"/>
</dbReference>
<proteinExistence type="predicted"/>
<reference evidence="1 2" key="1">
    <citation type="submission" date="2024-01" db="EMBL/GenBank/DDBJ databases">
        <title>Genomic insights into the taxonomy and metabolism of the cyanobacterium Pannus brasiliensis CCIBt3594.</title>
        <authorList>
            <person name="Machado M."/>
            <person name="Botero N.B."/>
            <person name="Andreote A.P.D."/>
            <person name="Feitosa A.M.T."/>
            <person name="Popin R."/>
            <person name="Sivonen K."/>
            <person name="Fiore M.F."/>
        </authorList>
    </citation>
    <scope>NUCLEOTIDE SEQUENCE [LARGE SCALE GENOMIC DNA]</scope>
    <source>
        <strain evidence="1 2">CCIBt3594</strain>
    </source>
</reference>
<evidence type="ECO:0000313" key="1">
    <source>
        <dbReference type="EMBL" id="MEG3440261.1"/>
    </source>
</evidence>
<sequence>MVDRPRPVSIENHRTNPRNVALVGKSAGKIQNSFLEERTIAL</sequence>
<dbReference type="EMBL" id="JBAFSM010000084">
    <property type="protein sequence ID" value="MEG3440261.1"/>
    <property type="molecule type" value="Genomic_DNA"/>
</dbReference>
<evidence type="ECO:0000313" key="2">
    <source>
        <dbReference type="Proteomes" id="UP001328733"/>
    </source>
</evidence>
<gene>
    <name evidence="1" type="ORF">V0288_24250</name>
</gene>
<comment type="caution">
    <text evidence="1">The sequence shown here is derived from an EMBL/GenBank/DDBJ whole genome shotgun (WGS) entry which is preliminary data.</text>
</comment>
<organism evidence="1 2">
    <name type="scientific">Pannus brasiliensis CCIBt3594</name>
    <dbReference type="NCBI Taxonomy" id="1427578"/>
    <lineage>
        <taxon>Bacteria</taxon>
        <taxon>Bacillati</taxon>
        <taxon>Cyanobacteriota</taxon>
        <taxon>Cyanophyceae</taxon>
        <taxon>Oscillatoriophycideae</taxon>
        <taxon>Chroococcales</taxon>
        <taxon>Microcystaceae</taxon>
        <taxon>Pannus</taxon>
    </lineage>
</organism>
<name>A0AAW9QYE1_9CHRO</name>
<dbReference type="RefSeq" id="WP_332867730.1">
    <property type="nucleotide sequence ID" value="NZ_JBAFSM010000084.1"/>
</dbReference>
<keyword evidence="2" id="KW-1185">Reference proteome</keyword>